<organism evidence="2 3">
    <name type="scientific">Paenibacillus artemisiicola</name>
    <dbReference type="NCBI Taxonomy" id="1172618"/>
    <lineage>
        <taxon>Bacteria</taxon>
        <taxon>Bacillati</taxon>
        <taxon>Bacillota</taxon>
        <taxon>Bacilli</taxon>
        <taxon>Bacillales</taxon>
        <taxon>Paenibacillaceae</taxon>
        <taxon>Paenibacillus</taxon>
    </lineage>
</organism>
<sequence length="55" mass="6375">MTRESRNVETDGDPDTLYEDLEAHEETSFFLNEKQSDVSDTLTVQPADMQRPKKE</sequence>
<gene>
    <name evidence="2" type="ORF">I8J29_02795</name>
</gene>
<evidence type="ECO:0000256" key="1">
    <source>
        <dbReference type="SAM" id="MobiDB-lite"/>
    </source>
</evidence>
<protein>
    <recommendedName>
        <fullName evidence="4">YfhD family protein</fullName>
    </recommendedName>
</protein>
<evidence type="ECO:0008006" key="4">
    <source>
        <dbReference type="Google" id="ProtNLM"/>
    </source>
</evidence>
<comment type="caution">
    <text evidence="2">The sequence shown here is derived from an EMBL/GenBank/DDBJ whole genome shotgun (WGS) entry which is preliminary data.</text>
</comment>
<dbReference type="Proteomes" id="UP000670947">
    <property type="component" value="Unassembled WGS sequence"/>
</dbReference>
<feature type="region of interest" description="Disordered" evidence="1">
    <location>
        <begin position="29"/>
        <end position="55"/>
    </location>
</feature>
<dbReference type="EMBL" id="JAGGDJ010000001">
    <property type="protein sequence ID" value="MBO7743108.1"/>
    <property type="molecule type" value="Genomic_DNA"/>
</dbReference>
<reference evidence="2 3" key="1">
    <citation type="submission" date="2021-03" db="EMBL/GenBank/DDBJ databases">
        <title>Paenibacillus artemisicola MWE-103 whole genome sequence.</title>
        <authorList>
            <person name="Ham Y.J."/>
        </authorList>
    </citation>
    <scope>NUCLEOTIDE SEQUENCE [LARGE SCALE GENOMIC DNA]</scope>
    <source>
        <strain evidence="2 3">MWE-103</strain>
    </source>
</reference>
<dbReference type="RefSeq" id="WP_208846064.1">
    <property type="nucleotide sequence ID" value="NZ_JAGGDJ010000001.1"/>
</dbReference>
<proteinExistence type="predicted"/>
<evidence type="ECO:0000313" key="3">
    <source>
        <dbReference type="Proteomes" id="UP000670947"/>
    </source>
</evidence>
<accession>A0ABS3W471</accession>
<name>A0ABS3W471_9BACL</name>
<keyword evidence="3" id="KW-1185">Reference proteome</keyword>
<evidence type="ECO:0000313" key="2">
    <source>
        <dbReference type="EMBL" id="MBO7743108.1"/>
    </source>
</evidence>